<dbReference type="Pfam" id="PF12679">
    <property type="entry name" value="ABC2_membrane_2"/>
    <property type="match status" value="1"/>
</dbReference>
<dbReference type="AlphaFoldDB" id="A0A4D6HFG0"/>
<proteinExistence type="predicted"/>
<organism evidence="2 3">
    <name type="scientific">Halapricum salinum</name>
    <dbReference type="NCBI Taxonomy" id="1457250"/>
    <lineage>
        <taxon>Archaea</taxon>
        <taxon>Methanobacteriati</taxon>
        <taxon>Methanobacteriota</taxon>
        <taxon>Stenosarchaea group</taxon>
        <taxon>Halobacteria</taxon>
        <taxon>Halobacteriales</taxon>
        <taxon>Haloarculaceae</taxon>
        <taxon>Halapricum</taxon>
    </lineage>
</organism>
<dbReference type="Proteomes" id="UP000296706">
    <property type="component" value="Chromosome"/>
</dbReference>
<feature type="transmembrane region" description="Helical" evidence="1">
    <location>
        <begin position="156"/>
        <end position="181"/>
    </location>
</feature>
<feature type="transmembrane region" description="Helical" evidence="1">
    <location>
        <begin position="221"/>
        <end position="248"/>
    </location>
</feature>
<dbReference type="KEGG" id="hsn:DV733_16340"/>
<dbReference type="PANTHER" id="PTHR43471">
    <property type="entry name" value="ABC TRANSPORTER PERMEASE"/>
    <property type="match status" value="1"/>
</dbReference>
<dbReference type="EMBL" id="CP031310">
    <property type="protein sequence ID" value="QCC52703.1"/>
    <property type="molecule type" value="Genomic_DNA"/>
</dbReference>
<keyword evidence="3" id="KW-1185">Reference proteome</keyword>
<dbReference type="GO" id="GO:0140359">
    <property type="term" value="F:ABC-type transporter activity"/>
    <property type="evidence" value="ECO:0007669"/>
    <property type="project" value="InterPro"/>
</dbReference>
<keyword evidence="1" id="KW-0472">Membrane</keyword>
<feature type="transmembrane region" description="Helical" evidence="1">
    <location>
        <begin position="187"/>
        <end position="209"/>
    </location>
</feature>
<feature type="transmembrane region" description="Helical" evidence="1">
    <location>
        <begin position="302"/>
        <end position="323"/>
    </location>
</feature>
<evidence type="ECO:0000313" key="2">
    <source>
        <dbReference type="EMBL" id="QCC52703.1"/>
    </source>
</evidence>
<dbReference type="PANTHER" id="PTHR43471:SF1">
    <property type="entry name" value="ABC TRANSPORTER PERMEASE PROTEIN NOSY-RELATED"/>
    <property type="match status" value="1"/>
</dbReference>
<evidence type="ECO:0000256" key="1">
    <source>
        <dbReference type="SAM" id="Phobius"/>
    </source>
</evidence>
<feature type="transmembrane region" description="Helical" evidence="1">
    <location>
        <begin position="105"/>
        <end position="126"/>
    </location>
</feature>
<dbReference type="GO" id="GO:0005886">
    <property type="term" value="C:plasma membrane"/>
    <property type="evidence" value="ECO:0007669"/>
    <property type="project" value="UniProtKB-SubCell"/>
</dbReference>
<evidence type="ECO:0000313" key="3">
    <source>
        <dbReference type="Proteomes" id="UP000296706"/>
    </source>
</evidence>
<sequence length="328" mass="35445">MLFPCCPGVFRWVRAGCVSRSRRPILSRGVGRTDRTPVLGGRPRRRWLPALRGDRPVSSLAIARNDLRETRQSKILWLLGATIMLGFGALTYAAGEFLSSGFDLYLDVLTGVFVLLAPLIGVAVGYKAVIAERESGTIALLMSLPHSRVELVVGKLLGRFVVAGALLGFALVGSGVVSLAVYPTFDFSGFVGFSLLVLFYTFTFVALATGFSMALSSSRRVIGAAFGAYVLLIMLWNQVVDVLVLILFRFRPSGLADPPLWAESAKFCTPLTSFTYLLDTTLGVGPGATGLDIGSQWFASNWLALLVLSAWIVCPPALGYLSFRSTEF</sequence>
<name>A0A4D6HFG0_9EURY</name>
<dbReference type="STRING" id="1457250.GCA_000755225_02148"/>
<reference evidence="2 3" key="1">
    <citation type="journal article" date="2019" name="Nat. Commun.">
        <title>A new type of DNA phosphorothioation-based antiviral system in archaea.</title>
        <authorList>
            <person name="Xiong L."/>
            <person name="Liu S."/>
            <person name="Chen S."/>
            <person name="Xiao Y."/>
            <person name="Zhu B."/>
            <person name="Gao Y."/>
            <person name="Zhang Y."/>
            <person name="Chen B."/>
            <person name="Luo J."/>
            <person name="Deng Z."/>
            <person name="Chen X."/>
            <person name="Wang L."/>
            <person name="Chen S."/>
        </authorList>
    </citation>
    <scope>NUCLEOTIDE SEQUENCE [LARGE SCALE GENOMIC DNA]</scope>
    <source>
        <strain evidence="2 3">CBA1105</strain>
    </source>
</reference>
<gene>
    <name evidence="2" type="ORF">DV733_16340</name>
</gene>
<accession>A0A4D6HFG0</accession>
<protein>
    <recommendedName>
        <fullName evidence="4">ABC transporter permease</fullName>
    </recommendedName>
</protein>
<keyword evidence="1" id="KW-1133">Transmembrane helix</keyword>
<keyword evidence="1" id="KW-0812">Transmembrane</keyword>
<feature type="transmembrane region" description="Helical" evidence="1">
    <location>
        <begin position="75"/>
        <end position="93"/>
    </location>
</feature>
<evidence type="ECO:0008006" key="4">
    <source>
        <dbReference type="Google" id="ProtNLM"/>
    </source>
</evidence>